<reference evidence="2 3" key="1">
    <citation type="submission" date="2024-11" db="EMBL/GenBank/DDBJ databases">
        <title>A near-complete genome assembly of Cinchona calisaya.</title>
        <authorList>
            <person name="Lian D.C."/>
            <person name="Zhao X.W."/>
            <person name="Wei L."/>
        </authorList>
    </citation>
    <scope>NUCLEOTIDE SEQUENCE [LARGE SCALE GENOMIC DNA]</scope>
    <source>
        <tissue evidence="2">Nenye</tissue>
    </source>
</reference>
<dbReference type="InterPro" id="IPR046758">
    <property type="entry name" value="Sey1/RHD3-like_3HB"/>
</dbReference>
<comment type="caution">
    <text evidence="2">The sequence shown here is derived from an EMBL/GenBank/DDBJ whole genome shotgun (WGS) entry which is preliminary data.</text>
</comment>
<evidence type="ECO:0000313" key="2">
    <source>
        <dbReference type="EMBL" id="KAL3512122.1"/>
    </source>
</evidence>
<feature type="domain" description="Sey1/RHD3-like three-helix bundle" evidence="1">
    <location>
        <begin position="1"/>
        <end position="96"/>
    </location>
</feature>
<dbReference type="PANTHER" id="PTHR45923">
    <property type="entry name" value="PROTEIN SEY1"/>
    <property type="match status" value="1"/>
</dbReference>
<proteinExistence type="predicted"/>
<name>A0ABD2Z134_9GENT</name>
<accession>A0ABD2Z134</accession>
<sequence>MPQVWTGKEDIQAITKTAPSSSQKLLYAMEAIRLDDEVDNIEKTLSLALLDSKGGASTNKSLTSLDPLASCIWYEVPPTKALITPVWCKSYDTAFEMHSAFFAIAVSDTVLINMWCHDIGR</sequence>
<dbReference type="Pfam" id="PF20428">
    <property type="entry name" value="Sey1_3HB"/>
    <property type="match status" value="1"/>
</dbReference>
<dbReference type="EMBL" id="JBJUIK010000011">
    <property type="protein sequence ID" value="KAL3512122.1"/>
    <property type="molecule type" value="Genomic_DNA"/>
</dbReference>
<evidence type="ECO:0000313" key="3">
    <source>
        <dbReference type="Proteomes" id="UP001630127"/>
    </source>
</evidence>
<dbReference type="PANTHER" id="PTHR45923:SF2">
    <property type="entry name" value="PROTEIN SEY1"/>
    <property type="match status" value="1"/>
</dbReference>
<dbReference type="InterPro" id="IPR008803">
    <property type="entry name" value="RHD3/Sey1"/>
</dbReference>
<keyword evidence="3" id="KW-1185">Reference proteome</keyword>
<evidence type="ECO:0000259" key="1">
    <source>
        <dbReference type="Pfam" id="PF20428"/>
    </source>
</evidence>
<organism evidence="2 3">
    <name type="scientific">Cinchona calisaya</name>
    <dbReference type="NCBI Taxonomy" id="153742"/>
    <lineage>
        <taxon>Eukaryota</taxon>
        <taxon>Viridiplantae</taxon>
        <taxon>Streptophyta</taxon>
        <taxon>Embryophyta</taxon>
        <taxon>Tracheophyta</taxon>
        <taxon>Spermatophyta</taxon>
        <taxon>Magnoliopsida</taxon>
        <taxon>eudicotyledons</taxon>
        <taxon>Gunneridae</taxon>
        <taxon>Pentapetalae</taxon>
        <taxon>asterids</taxon>
        <taxon>lamiids</taxon>
        <taxon>Gentianales</taxon>
        <taxon>Rubiaceae</taxon>
        <taxon>Cinchonoideae</taxon>
        <taxon>Cinchoneae</taxon>
        <taxon>Cinchona</taxon>
    </lineage>
</organism>
<dbReference type="Proteomes" id="UP001630127">
    <property type="component" value="Unassembled WGS sequence"/>
</dbReference>
<gene>
    <name evidence="2" type="ORF">ACH5RR_024839</name>
</gene>
<protein>
    <recommendedName>
        <fullName evidence="1">Sey1/RHD3-like three-helix bundle domain-containing protein</fullName>
    </recommendedName>
</protein>
<dbReference type="AlphaFoldDB" id="A0ABD2Z134"/>